<protein>
    <submittedName>
        <fullName evidence="3">Phenazine biosynthesis protein PhzF</fullName>
    </submittedName>
</protein>
<sequence>MEPIYLQQAYTDAGRGGNGAGVVVHADGMSDATMQAVAHEVGLSETAFVTGLSTGNLTIRYFTPVAEVDLCGHATVAAWTVMAHLGLVSPGRHPQGLKEGKITVTLDDTGAVWMEQMAPTFGEILDPAQVAPILGLSADELTATGMPAQPVSTGLLDIMVPLASRKILEAVTPDFHAMAAFNSATDTVGFHLFCLEPRNPAHTACCRNFAPRYGIDEESATGSASGALAAYLHRHGTRRERYIFEQGHAMGSPSRIDVILEGNEPTRVIVGGYGGTPEERPFPHSSQG</sequence>
<evidence type="ECO:0000313" key="3">
    <source>
        <dbReference type="EMBL" id="BCS97282.1"/>
    </source>
</evidence>
<dbReference type="NCBIfam" id="TIGR00654">
    <property type="entry name" value="PhzF_family"/>
    <property type="match status" value="1"/>
</dbReference>
<evidence type="ECO:0000313" key="4">
    <source>
        <dbReference type="Proteomes" id="UP001320148"/>
    </source>
</evidence>
<evidence type="ECO:0000256" key="1">
    <source>
        <dbReference type="ARBA" id="ARBA00008270"/>
    </source>
</evidence>
<dbReference type="Pfam" id="PF02567">
    <property type="entry name" value="PhzC-PhzF"/>
    <property type="match status" value="1"/>
</dbReference>
<dbReference type="PANTHER" id="PTHR13774">
    <property type="entry name" value="PHENAZINE BIOSYNTHESIS PROTEIN"/>
    <property type="match status" value="1"/>
</dbReference>
<comment type="similarity">
    <text evidence="1">Belongs to the PhzF family.</text>
</comment>
<gene>
    <name evidence="3" type="ORF">DSLASN_29140</name>
</gene>
<keyword evidence="4" id="KW-1185">Reference proteome</keyword>
<dbReference type="EMBL" id="AP024488">
    <property type="protein sequence ID" value="BCS97282.1"/>
    <property type="molecule type" value="Genomic_DNA"/>
</dbReference>
<dbReference type="RefSeq" id="WP_236888709.1">
    <property type="nucleotide sequence ID" value="NZ_AP024488.1"/>
</dbReference>
<dbReference type="PIRSF" id="PIRSF016184">
    <property type="entry name" value="PhzC_PhzF"/>
    <property type="match status" value="1"/>
</dbReference>
<dbReference type="Gene3D" id="3.10.310.10">
    <property type="entry name" value="Diaminopimelate Epimerase, Chain A, domain 1"/>
    <property type="match status" value="2"/>
</dbReference>
<dbReference type="Proteomes" id="UP001320148">
    <property type="component" value="Chromosome"/>
</dbReference>
<evidence type="ECO:0000256" key="2">
    <source>
        <dbReference type="ARBA" id="ARBA00023235"/>
    </source>
</evidence>
<dbReference type="PANTHER" id="PTHR13774:SF39">
    <property type="entry name" value="BIOSYNTHESIS PROTEIN, PUTATIVE-RELATED"/>
    <property type="match status" value="1"/>
</dbReference>
<dbReference type="SUPFAM" id="SSF54506">
    <property type="entry name" value="Diaminopimelate epimerase-like"/>
    <property type="match status" value="1"/>
</dbReference>
<name>A0ABM7PJI9_9BACT</name>
<dbReference type="InterPro" id="IPR003719">
    <property type="entry name" value="Phenazine_PhzF-like"/>
</dbReference>
<proteinExistence type="inferred from homology"/>
<reference evidence="3 4" key="1">
    <citation type="submission" date="2021-02" db="EMBL/GenBank/DDBJ databases">
        <title>Complete genome of Desulfoluna sp. strain ASN36.</title>
        <authorList>
            <person name="Takahashi A."/>
            <person name="Kojima H."/>
            <person name="Fukui M."/>
        </authorList>
    </citation>
    <scope>NUCLEOTIDE SEQUENCE [LARGE SCALE GENOMIC DNA]</scope>
    <source>
        <strain evidence="3 4">ASN36</strain>
    </source>
</reference>
<accession>A0ABM7PJI9</accession>
<organism evidence="3 4">
    <name type="scientific">Desulfoluna limicola</name>
    <dbReference type="NCBI Taxonomy" id="2810562"/>
    <lineage>
        <taxon>Bacteria</taxon>
        <taxon>Pseudomonadati</taxon>
        <taxon>Thermodesulfobacteriota</taxon>
        <taxon>Desulfobacteria</taxon>
        <taxon>Desulfobacterales</taxon>
        <taxon>Desulfolunaceae</taxon>
        <taxon>Desulfoluna</taxon>
    </lineage>
</organism>
<keyword evidence="2" id="KW-0413">Isomerase</keyword>